<feature type="transmembrane region" description="Helical" evidence="10">
    <location>
        <begin position="411"/>
        <end position="431"/>
    </location>
</feature>
<keyword evidence="7" id="KW-0256">Endoplasmic reticulum</keyword>
<dbReference type="AlphaFoldDB" id="A0ABD2XNY6"/>
<dbReference type="GO" id="GO:0004168">
    <property type="term" value="F:dolichol kinase activity"/>
    <property type="evidence" value="ECO:0007669"/>
    <property type="project" value="UniProtKB-EC"/>
</dbReference>
<keyword evidence="6" id="KW-0418">Kinase</keyword>
<keyword evidence="5 10" id="KW-0812">Transmembrane</keyword>
<dbReference type="EMBL" id="JBJJXI010000015">
    <property type="protein sequence ID" value="KAL3407168.1"/>
    <property type="molecule type" value="Genomic_DNA"/>
</dbReference>
<keyword evidence="4" id="KW-0808">Transferase</keyword>
<evidence type="ECO:0000256" key="10">
    <source>
        <dbReference type="SAM" id="Phobius"/>
    </source>
</evidence>
<keyword evidence="9 10" id="KW-0472">Membrane</keyword>
<keyword evidence="8 10" id="KW-1133">Transmembrane helix</keyword>
<feature type="transmembrane region" description="Helical" evidence="10">
    <location>
        <begin position="280"/>
        <end position="297"/>
    </location>
</feature>
<dbReference type="InterPro" id="IPR032974">
    <property type="entry name" value="Polypren_kinase"/>
</dbReference>
<dbReference type="GO" id="GO:0005789">
    <property type="term" value="C:endoplasmic reticulum membrane"/>
    <property type="evidence" value="ECO:0007669"/>
    <property type="project" value="UniProtKB-SubCell"/>
</dbReference>
<feature type="transmembrane region" description="Helical" evidence="10">
    <location>
        <begin position="249"/>
        <end position="268"/>
    </location>
</feature>
<evidence type="ECO:0000256" key="6">
    <source>
        <dbReference type="ARBA" id="ARBA00022777"/>
    </source>
</evidence>
<feature type="transmembrane region" description="Helical" evidence="10">
    <location>
        <begin position="344"/>
        <end position="363"/>
    </location>
</feature>
<feature type="transmembrane region" description="Helical" evidence="10">
    <location>
        <begin position="55"/>
        <end position="78"/>
    </location>
</feature>
<protein>
    <recommendedName>
        <fullName evidence="3">dolichol kinase</fullName>
        <ecNumber evidence="3">2.7.1.108</ecNumber>
    </recommendedName>
</protein>
<organism evidence="11 12">
    <name type="scientific">Trichogramma kaykai</name>
    <dbReference type="NCBI Taxonomy" id="54128"/>
    <lineage>
        <taxon>Eukaryota</taxon>
        <taxon>Metazoa</taxon>
        <taxon>Ecdysozoa</taxon>
        <taxon>Arthropoda</taxon>
        <taxon>Hexapoda</taxon>
        <taxon>Insecta</taxon>
        <taxon>Pterygota</taxon>
        <taxon>Neoptera</taxon>
        <taxon>Endopterygota</taxon>
        <taxon>Hymenoptera</taxon>
        <taxon>Apocrita</taxon>
        <taxon>Proctotrupomorpha</taxon>
        <taxon>Chalcidoidea</taxon>
        <taxon>Trichogrammatidae</taxon>
        <taxon>Trichogramma</taxon>
    </lineage>
</organism>
<evidence type="ECO:0000313" key="11">
    <source>
        <dbReference type="EMBL" id="KAL3407168.1"/>
    </source>
</evidence>
<comment type="subcellular location">
    <subcellularLocation>
        <location evidence="1">Endoplasmic reticulum membrane</location>
        <topology evidence="1">Multi-pass membrane protein</topology>
    </subcellularLocation>
</comment>
<evidence type="ECO:0000256" key="1">
    <source>
        <dbReference type="ARBA" id="ARBA00004477"/>
    </source>
</evidence>
<feature type="transmembrane region" description="Helical" evidence="10">
    <location>
        <begin position="90"/>
        <end position="108"/>
    </location>
</feature>
<evidence type="ECO:0000256" key="8">
    <source>
        <dbReference type="ARBA" id="ARBA00022989"/>
    </source>
</evidence>
<dbReference type="PANTHER" id="PTHR13205:SF15">
    <property type="entry name" value="DOLICHOL KINASE"/>
    <property type="match status" value="1"/>
</dbReference>
<sequence>MSLFERIYGPWNEQVLHNLDANGLRHRTKTSSGLWLGSLVGLSALLTYLKEDKSYSEICLVTGITGFSLFISSLCLVFQLRKEKVVAKDYHLLYFLPAIISAISFLHIGTKGLFTSAFWGIFIASMGTWGVIQLMSYLPGCFTLGEATAVMHGIILFLMSTFQNLPLRYHLRPIHSNDIVTVILQVLTLSVIAICILCAKYPIFRKTQSFYFLTFAMMVFITRPALNELLDQNPVYWVISFVLSSKSKILLVTYWTACLLFAFISINCQILKGDKATTSIRKIFHILAVMVYVPGLILEPTLLYLASGVILSLFLMIELFRIYKIPPIGHFLQQGFTSFADEKDSIVSLTPLYLLCGLSWPLWLPADNMHILILMSGVMTIGIGDSAASFVGSRWGKHRYINSSKSFEGTYACAISQYIFIVALALCGYVNTGPLLVRIICSTVLVSILEAYTEQVDNLALPFVNYLCLSM</sequence>
<reference evidence="11 12" key="1">
    <citation type="journal article" date="2024" name="bioRxiv">
        <title>A reference genome for Trichogramma kaykai: A tiny desert-dwelling parasitoid wasp with competing sex-ratio distorters.</title>
        <authorList>
            <person name="Culotta J."/>
            <person name="Lindsey A.R."/>
        </authorList>
    </citation>
    <scope>NUCLEOTIDE SEQUENCE [LARGE SCALE GENOMIC DNA]</scope>
    <source>
        <strain evidence="11 12">KSX58</strain>
    </source>
</reference>
<accession>A0ABD2XNY6</accession>
<evidence type="ECO:0000256" key="3">
    <source>
        <dbReference type="ARBA" id="ARBA00012132"/>
    </source>
</evidence>
<feature type="transmembrane region" description="Helical" evidence="10">
    <location>
        <begin position="114"/>
        <end position="132"/>
    </location>
</feature>
<feature type="transmembrane region" description="Helical" evidence="10">
    <location>
        <begin position="137"/>
        <end position="159"/>
    </location>
</feature>
<dbReference type="EC" id="2.7.1.108" evidence="3"/>
<evidence type="ECO:0000256" key="5">
    <source>
        <dbReference type="ARBA" id="ARBA00022692"/>
    </source>
</evidence>
<keyword evidence="12" id="KW-1185">Reference proteome</keyword>
<feature type="transmembrane region" description="Helical" evidence="10">
    <location>
        <begin position="369"/>
        <end position="391"/>
    </location>
</feature>
<evidence type="ECO:0000256" key="4">
    <source>
        <dbReference type="ARBA" id="ARBA00022679"/>
    </source>
</evidence>
<dbReference type="Proteomes" id="UP001627154">
    <property type="component" value="Unassembled WGS sequence"/>
</dbReference>
<name>A0ABD2XNY6_9HYME</name>
<comment type="similarity">
    <text evidence="2">Belongs to the polyprenol kinase family.</text>
</comment>
<evidence type="ECO:0000256" key="9">
    <source>
        <dbReference type="ARBA" id="ARBA00023136"/>
    </source>
</evidence>
<evidence type="ECO:0000313" key="12">
    <source>
        <dbReference type="Proteomes" id="UP001627154"/>
    </source>
</evidence>
<proteinExistence type="inferred from homology"/>
<dbReference type="PANTHER" id="PTHR13205">
    <property type="entry name" value="TRANSMEMBRANE PROTEIN 15-RELATED"/>
    <property type="match status" value="1"/>
</dbReference>
<gene>
    <name evidence="11" type="ORF">TKK_000711</name>
</gene>
<evidence type="ECO:0000256" key="7">
    <source>
        <dbReference type="ARBA" id="ARBA00022824"/>
    </source>
</evidence>
<comment type="caution">
    <text evidence="11">The sequence shown here is derived from an EMBL/GenBank/DDBJ whole genome shotgun (WGS) entry which is preliminary data.</text>
</comment>
<feature type="transmembrane region" description="Helical" evidence="10">
    <location>
        <begin position="210"/>
        <end position="229"/>
    </location>
</feature>
<feature type="transmembrane region" description="Helical" evidence="10">
    <location>
        <begin position="179"/>
        <end position="198"/>
    </location>
</feature>
<feature type="transmembrane region" description="Helical" evidence="10">
    <location>
        <begin position="32"/>
        <end position="49"/>
    </location>
</feature>
<evidence type="ECO:0000256" key="2">
    <source>
        <dbReference type="ARBA" id="ARBA00010794"/>
    </source>
</evidence>